<evidence type="ECO:0000256" key="1">
    <source>
        <dbReference type="ARBA" id="ARBA00022448"/>
    </source>
</evidence>
<dbReference type="AlphaFoldDB" id="A0A928YSK4"/>
<protein>
    <submittedName>
        <fullName evidence="6">Globin</fullName>
    </submittedName>
</protein>
<sequence length="135" mass="16085">MENENQELKDVRDLADIRLFVDTFYARIRKDDLIGPIFTERIGDKWAIHLEKMYTFWETILFEQKTYFGAPFLPHATMNLEPHHFQRWISIFESTLHELNQGANTEKAIWQGKRMAEIFMSKIAYYKTQAGKPLI</sequence>
<evidence type="ECO:0000256" key="3">
    <source>
        <dbReference type="ARBA" id="ARBA00022723"/>
    </source>
</evidence>
<dbReference type="Gene3D" id="1.10.490.10">
    <property type="entry name" value="Globins"/>
    <property type="match status" value="1"/>
</dbReference>
<keyword evidence="1" id="KW-0813">Transport</keyword>
<keyword evidence="7" id="KW-1185">Reference proteome</keyword>
<dbReference type="GO" id="GO:0046872">
    <property type="term" value="F:metal ion binding"/>
    <property type="evidence" value="ECO:0007669"/>
    <property type="project" value="UniProtKB-KW"/>
</dbReference>
<organism evidence="6 7">
    <name type="scientific">Sphingobacterium hungaricum</name>
    <dbReference type="NCBI Taxonomy" id="2082723"/>
    <lineage>
        <taxon>Bacteria</taxon>
        <taxon>Pseudomonadati</taxon>
        <taxon>Bacteroidota</taxon>
        <taxon>Sphingobacteriia</taxon>
        <taxon>Sphingobacteriales</taxon>
        <taxon>Sphingobacteriaceae</taxon>
        <taxon>Sphingobacterium</taxon>
    </lineage>
</organism>
<dbReference type="SUPFAM" id="SSF46458">
    <property type="entry name" value="Globin-like"/>
    <property type="match status" value="1"/>
</dbReference>
<comment type="caution">
    <text evidence="6">The sequence shown here is derived from an EMBL/GenBank/DDBJ whole genome shotgun (WGS) entry which is preliminary data.</text>
</comment>
<evidence type="ECO:0000313" key="7">
    <source>
        <dbReference type="Proteomes" id="UP000616201"/>
    </source>
</evidence>
<dbReference type="Proteomes" id="UP000616201">
    <property type="component" value="Unassembled WGS sequence"/>
</dbReference>
<evidence type="ECO:0000256" key="4">
    <source>
        <dbReference type="ARBA" id="ARBA00023004"/>
    </source>
</evidence>
<dbReference type="GO" id="GO:0019825">
    <property type="term" value="F:oxygen binding"/>
    <property type="evidence" value="ECO:0007669"/>
    <property type="project" value="InterPro"/>
</dbReference>
<dbReference type="Pfam" id="PF01152">
    <property type="entry name" value="Bac_globin"/>
    <property type="match status" value="1"/>
</dbReference>
<name>A0A928YSK4_9SPHI</name>
<dbReference type="CDD" id="cd08916">
    <property type="entry name" value="TrHb3_P"/>
    <property type="match status" value="1"/>
</dbReference>
<keyword evidence="4 5" id="KW-0408">Iron</keyword>
<dbReference type="InterPro" id="IPR012292">
    <property type="entry name" value="Globin/Proto"/>
</dbReference>
<evidence type="ECO:0000313" key="6">
    <source>
        <dbReference type="EMBL" id="MBE8715365.1"/>
    </source>
</evidence>
<accession>A0A928YSK4</accession>
<gene>
    <name evidence="6" type="ORF">C4F49_16955</name>
</gene>
<reference evidence="6" key="1">
    <citation type="submission" date="2018-02" db="EMBL/GenBank/DDBJ databases">
        <authorList>
            <person name="Vasarhelyi B.M."/>
            <person name="Deshmukh S."/>
            <person name="Balint B."/>
            <person name="Kukolya J."/>
        </authorList>
    </citation>
    <scope>NUCLEOTIDE SEQUENCE</scope>
    <source>
        <strain evidence="6">KB22</strain>
    </source>
</reference>
<dbReference type="GO" id="GO:0020037">
    <property type="term" value="F:heme binding"/>
    <property type="evidence" value="ECO:0007669"/>
    <property type="project" value="InterPro"/>
</dbReference>
<dbReference type="InterPro" id="IPR009050">
    <property type="entry name" value="Globin-like_sf"/>
</dbReference>
<dbReference type="InterPro" id="IPR001486">
    <property type="entry name" value="Hemoglobin_trunc"/>
</dbReference>
<evidence type="ECO:0000256" key="2">
    <source>
        <dbReference type="ARBA" id="ARBA00022617"/>
    </source>
</evidence>
<evidence type="ECO:0000256" key="5">
    <source>
        <dbReference type="PIRSR" id="PIRSR601486-1"/>
    </source>
</evidence>
<keyword evidence="3 5" id="KW-0479">Metal-binding</keyword>
<dbReference type="RefSeq" id="WP_196934962.1">
    <property type="nucleotide sequence ID" value="NZ_MU158698.1"/>
</dbReference>
<feature type="binding site" description="distal binding residue" evidence="5">
    <location>
        <position position="75"/>
    </location>
    <ligand>
        <name>heme</name>
        <dbReference type="ChEBI" id="CHEBI:30413"/>
    </ligand>
    <ligandPart>
        <name>Fe</name>
        <dbReference type="ChEBI" id="CHEBI:18248"/>
    </ligandPart>
</feature>
<keyword evidence="2 5" id="KW-0349">Heme</keyword>
<proteinExistence type="predicted"/>
<dbReference type="EMBL" id="PRDK01000010">
    <property type="protein sequence ID" value="MBE8715365.1"/>
    <property type="molecule type" value="Genomic_DNA"/>
</dbReference>